<evidence type="ECO:0000256" key="1">
    <source>
        <dbReference type="ARBA" id="ARBA00006383"/>
    </source>
</evidence>
<dbReference type="Pfam" id="PF02522">
    <property type="entry name" value="Antibiotic_NAT"/>
    <property type="match status" value="1"/>
</dbReference>
<gene>
    <name evidence="4" type="ORF">JBS370_LOCUS26586</name>
</gene>
<dbReference type="AlphaFoldDB" id="A0A819P3B5"/>
<comment type="caution">
    <text evidence="4">The sequence shown here is derived from an EMBL/GenBank/DDBJ whole genome shotgun (WGS) entry which is preliminary data.</text>
</comment>
<dbReference type="GO" id="GO:0046677">
    <property type="term" value="P:response to antibiotic"/>
    <property type="evidence" value="ECO:0007669"/>
    <property type="project" value="InterPro"/>
</dbReference>
<evidence type="ECO:0008006" key="6">
    <source>
        <dbReference type="Google" id="ProtNLM"/>
    </source>
</evidence>
<organism evidence="4 5">
    <name type="scientific">Rotaria sordida</name>
    <dbReference type="NCBI Taxonomy" id="392033"/>
    <lineage>
        <taxon>Eukaryota</taxon>
        <taxon>Metazoa</taxon>
        <taxon>Spiralia</taxon>
        <taxon>Gnathifera</taxon>
        <taxon>Rotifera</taxon>
        <taxon>Eurotatoria</taxon>
        <taxon>Bdelloidea</taxon>
        <taxon>Philodinida</taxon>
        <taxon>Philodinidae</taxon>
        <taxon>Rotaria</taxon>
    </lineage>
</organism>
<dbReference type="Proteomes" id="UP000663836">
    <property type="component" value="Unassembled WGS sequence"/>
</dbReference>
<dbReference type="SUPFAM" id="SSF110710">
    <property type="entry name" value="TTHA0583/YokD-like"/>
    <property type="match status" value="1"/>
</dbReference>
<evidence type="ECO:0000256" key="2">
    <source>
        <dbReference type="ARBA" id="ARBA00022679"/>
    </source>
</evidence>
<keyword evidence="3" id="KW-0012">Acyltransferase</keyword>
<accession>A0A819P3B5</accession>
<dbReference type="GO" id="GO:0008080">
    <property type="term" value="F:N-acetyltransferase activity"/>
    <property type="evidence" value="ECO:0007669"/>
    <property type="project" value="InterPro"/>
</dbReference>
<evidence type="ECO:0000313" key="4">
    <source>
        <dbReference type="EMBL" id="CAF4006534.1"/>
    </source>
</evidence>
<proteinExistence type="inferred from homology"/>
<reference evidence="4" key="1">
    <citation type="submission" date="2021-02" db="EMBL/GenBank/DDBJ databases">
        <authorList>
            <person name="Nowell W R."/>
        </authorList>
    </citation>
    <scope>NUCLEOTIDE SEQUENCE</scope>
</reference>
<dbReference type="PANTHER" id="PTHR11104">
    <property type="entry name" value="AMINOGLYCOSIDE N3-ACETYLTRANSFERASE"/>
    <property type="match status" value="1"/>
</dbReference>
<dbReference type="InterPro" id="IPR003679">
    <property type="entry name" value="Amioglycoside_AcTrfase"/>
</dbReference>
<dbReference type="InterPro" id="IPR028345">
    <property type="entry name" value="Antibiotic_NAT-like"/>
</dbReference>
<protein>
    <recommendedName>
        <fullName evidence="6">Aminoglycoside N(3)-acetyltransferase</fullName>
    </recommendedName>
</protein>
<name>A0A819P3B5_9BILA</name>
<evidence type="ECO:0000256" key="3">
    <source>
        <dbReference type="ARBA" id="ARBA00023315"/>
    </source>
</evidence>
<comment type="similarity">
    <text evidence="1">Belongs to the antibiotic N-acetyltransferase family.</text>
</comment>
<sequence length="247" mass="28105">MTEKERTLIAKTHEHFGTCLTNEMLKNDLQKLGVSSGMTLLVHCSLSKIGWICGGPVTVIQVLLDLLGPEGTLIMPSHTSDNSDPKYWVNPPVPSEWLDVIRKSMPPYQPDIAPTRYMGILAETFRKWPCVLRSEHPQHSMMALGVKHGNNTSLHLAEYRFFINNNFKKNFLTGASIINRQTNTRQWFEWNDYDHTADDFNDIGNAFEAIEGNANIGNVGLAPSRLMKQYLVVDFALQWMNKNRTKQ</sequence>
<evidence type="ECO:0000313" key="5">
    <source>
        <dbReference type="Proteomes" id="UP000663836"/>
    </source>
</evidence>
<dbReference type="EMBL" id="CAJOBD010004735">
    <property type="protein sequence ID" value="CAF4006534.1"/>
    <property type="molecule type" value="Genomic_DNA"/>
</dbReference>
<keyword evidence="2" id="KW-0808">Transferase</keyword>
<dbReference type="PANTHER" id="PTHR11104:SF0">
    <property type="entry name" value="SPBETA PROPHAGE-DERIVED AMINOGLYCOSIDE N(3')-ACETYLTRANSFERASE-LIKE PROTEIN YOKD"/>
    <property type="match status" value="1"/>
</dbReference>